<comment type="subcellular location">
    <subcellularLocation>
        <location evidence="1">Membrane</location>
        <topology evidence="1">Multi-pass membrane protein</topology>
    </subcellularLocation>
</comment>
<feature type="transmembrane region" description="Helical" evidence="5">
    <location>
        <begin position="67"/>
        <end position="95"/>
    </location>
</feature>
<evidence type="ECO:0000313" key="6">
    <source>
        <dbReference type="EMBL" id="SFG26254.1"/>
    </source>
</evidence>
<dbReference type="PANTHER" id="PTHR10283">
    <property type="entry name" value="SOLUTE CARRIER FAMILY 13 MEMBER"/>
    <property type="match status" value="1"/>
</dbReference>
<feature type="transmembrane region" description="Helical" evidence="5">
    <location>
        <begin position="433"/>
        <end position="457"/>
    </location>
</feature>
<feature type="transmembrane region" description="Helical" evidence="5">
    <location>
        <begin position="155"/>
        <end position="188"/>
    </location>
</feature>
<feature type="transmembrane region" description="Helical" evidence="5">
    <location>
        <begin position="324"/>
        <end position="342"/>
    </location>
</feature>
<dbReference type="STRING" id="341036.SAMN05660649_01188"/>
<feature type="transmembrane region" description="Helical" evidence="5">
    <location>
        <begin position="349"/>
        <end position="368"/>
    </location>
</feature>
<evidence type="ECO:0000256" key="4">
    <source>
        <dbReference type="ARBA" id="ARBA00023136"/>
    </source>
</evidence>
<keyword evidence="3 5" id="KW-1133">Transmembrane helix</keyword>
<feature type="transmembrane region" description="Helical" evidence="5">
    <location>
        <begin position="28"/>
        <end position="47"/>
    </location>
</feature>
<evidence type="ECO:0000256" key="1">
    <source>
        <dbReference type="ARBA" id="ARBA00004141"/>
    </source>
</evidence>
<gene>
    <name evidence="6" type="ORF">SAMN05660649_01188</name>
</gene>
<feature type="transmembrane region" description="Helical" evidence="5">
    <location>
        <begin position="288"/>
        <end position="312"/>
    </location>
</feature>
<dbReference type="EMBL" id="FOOX01000003">
    <property type="protein sequence ID" value="SFG26254.1"/>
    <property type="molecule type" value="Genomic_DNA"/>
</dbReference>
<feature type="transmembrane region" description="Helical" evidence="5">
    <location>
        <begin position="200"/>
        <end position="220"/>
    </location>
</feature>
<organism evidence="6 7">
    <name type="scientific">Desulfotruncus arcticus DSM 17038</name>
    <dbReference type="NCBI Taxonomy" id="1121424"/>
    <lineage>
        <taxon>Bacteria</taxon>
        <taxon>Bacillati</taxon>
        <taxon>Bacillota</taxon>
        <taxon>Clostridia</taxon>
        <taxon>Eubacteriales</taxon>
        <taxon>Desulfallaceae</taxon>
        <taxon>Desulfotruncus</taxon>
    </lineage>
</organism>
<name>A0A1I2QD41_9FIRM</name>
<sequence length="502" mass="54249">MNNTTQATVGAPVEVAKINSLSEEWRRIAFALLGIGLFALFYFLPQLPSAVDPMGKVFDLSRQGQLAIGLFLLAGIWWVFEVVPIGVTSIAIGVIQAAFSIRGATQAFAPFMDTSVLFILGSLLLGLAFTKAGVTTRLAFKMLSVAGEDSRKILLGVFLVTAALTHLMAHTAVAATMFPLMLVVMSLYGKEDEPSNFGKAMFIGMAYAAGAGSMVTLLGAARGPVALGFFQQFTGNSVGFMQYSLTMAPFGYAMVIVTWFLLCFVFYKPEQKQIAGLRKRVNEMYVQLGPVSGKEIFVIALALAVIAVLAVQQFVPAIKDMSRCIPMLVAVLIMFLTKLFTVEDLEKNVPWNIVLLFGGAMSIGTALWETGAAEWMAVHWLAMFQNAHWLVFVTAIAFLVVMLTNFIMNVAAIAITMPVALVIAGYLHVNPYLILFSSLAMAALPYMLLVGAAPNAIAYQSKQFTPGQFFMVGIPFTILALVTVAIFALVVWPLMGIPALVP</sequence>
<feature type="transmembrane region" description="Helical" evidence="5">
    <location>
        <begin position="469"/>
        <end position="495"/>
    </location>
</feature>
<dbReference type="GO" id="GO:0005315">
    <property type="term" value="F:phosphate transmembrane transporter activity"/>
    <property type="evidence" value="ECO:0007669"/>
    <property type="project" value="TreeGrafter"/>
</dbReference>
<reference evidence="7" key="1">
    <citation type="submission" date="2016-10" db="EMBL/GenBank/DDBJ databases">
        <authorList>
            <person name="Varghese N."/>
            <person name="Submissions S."/>
        </authorList>
    </citation>
    <scope>NUCLEOTIDE SEQUENCE [LARGE SCALE GENOMIC DNA]</scope>
    <source>
        <strain evidence="7">DSM 17038</strain>
    </source>
</reference>
<proteinExistence type="predicted"/>
<feature type="transmembrane region" description="Helical" evidence="5">
    <location>
        <begin position="240"/>
        <end position="267"/>
    </location>
</feature>
<dbReference type="CDD" id="cd01115">
    <property type="entry name" value="SLC13_permease"/>
    <property type="match status" value="1"/>
</dbReference>
<feature type="transmembrane region" description="Helical" evidence="5">
    <location>
        <begin position="406"/>
        <end position="427"/>
    </location>
</feature>
<keyword evidence="4 5" id="KW-0472">Membrane</keyword>
<dbReference type="Pfam" id="PF00939">
    <property type="entry name" value="Na_sulph_symp"/>
    <property type="match status" value="1"/>
</dbReference>
<dbReference type="OrthoDB" id="37272at2"/>
<dbReference type="PANTHER" id="PTHR10283:SF92">
    <property type="entry name" value="LOW-AFFINITY PHOSPHATE TRANSPORTER PHO91"/>
    <property type="match status" value="1"/>
</dbReference>
<evidence type="ECO:0000256" key="3">
    <source>
        <dbReference type="ARBA" id="ARBA00022989"/>
    </source>
</evidence>
<evidence type="ECO:0000256" key="2">
    <source>
        <dbReference type="ARBA" id="ARBA00022692"/>
    </source>
</evidence>
<keyword evidence="7" id="KW-1185">Reference proteome</keyword>
<dbReference type="AlphaFoldDB" id="A0A1I2QD41"/>
<keyword evidence="2 5" id="KW-0812">Transmembrane</keyword>
<evidence type="ECO:0000313" key="7">
    <source>
        <dbReference type="Proteomes" id="UP000199337"/>
    </source>
</evidence>
<dbReference type="InterPro" id="IPR001898">
    <property type="entry name" value="SLC13A/DASS"/>
</dbReference>
<feature type="transmembrane region" description="Helical" evidence="5">
    <location>
        <begin position="116"/>
        <end position="135"/>
    </location>
</feature>
<accession>A0A1I2QD41</accession>
<dbReference type="RefSeq" id="WP_092469648.1">
    <property type="nucleotide sequence ID" value="NZ_FOOX01000003.1"/>
</dbReference>
<dbReference type="GO" id="GO:0005886">
    <property type="term" value="C:plasma membrane"/>
    <property type="evidence" value="ECO:0007669"/>
    <property type="project" value="TreeGrafter"/>
</dbReference>
<dbReference type="Proteomes" id="UP000199337">
    <property type="component" value="Unassembled WGS sequence"/>
</dbReference>
<evidence type="ECO:0000256" key="5">
    <source>
        <dbReference type="SAM" id="Phobius"/>
    </source>
</evidence>
<protein>
    <submittedName>
        <fullName evidence="6">Solute carrier family 13 (Sodium-dependent dicarboxylate transporter), member 2/3/5</fullName>
    </submittedName>
</protein>
<feature type="transmembrane region" description="Helical" evidence="5">
    <location>
        <begin position="380"/>
        <end position="401"/>
    </location>
</feature>